<sequence>MPAATLTLDALEEKGWFLNEEGIASVKEQAGKDSMTLDEFIDVAKDMDLRELVDKGFRKGDSTKLSQLPSNVVLQVLQVQNIAVPTIQHVEKPRLLRVVFTDGSKKKWIGAEILGQMESINLQTPPGTKFLVTKPIEIREQLLILGPGMVKSLGGQVQEMIQAWKAGKQFIQRSKGKQSSSNDDMPPPFIPFKIKPAGRSTKDEGQPPPPPPLQQQPKGDIQGGDDRKERSTKSNKKGSTKEQRGKPQPTSGQHDTNSNGRKKTGSRKSSDRDPSDKKPKDKDNKKKAQGSVDKKTPDPVDKKTTQDPVGKKNPRSKGGDKKEQQKKSDKSDRPAKSVPQKKEPPVVTSPSNDIKPTILSATSKPFIPSGLTMGQQPPPQQPPSQQPTESGNTASPASSRGRGGNRGRGNRHRGASNRRRGGPDANQE</sequence>
<name>A0A163MR65_ABSGL</name>
<feature type="compositionally biased region" description="Polar residues" evidence="3">
    <location>
        <begin position="388"/>
        <end position="397"/>
    </location>
</feature>
<feature type="compositionally biased region" description="Basic and acidic residues" evidence="3">
    <location>
        <begin position="268"/>
        <end position="305"/>
    </location>
</feature>
<dbReference type="InterPro" id="IPR013894">
    <property type="entry name" value="RMI1_OB"/>
</dbReference>
<evidence type="ECO:0000256" key="1">
    <source>
        <dbReference type="ARBA" id="ARBA00004123"/>
    </source>
</evidence>
<keyword evidence="6" id="KW-1185">Reference proteome</keyword>
<dbReference type="AlphaFoldDB" id="A0A163MR65"/>
<proteinExistence type="predicted"/>
<keyword evidence="2" id="KW-0539">Nucleus</keyword>
<feature type="compositionally biased region" description="Basic residues" evidence="3">
    <location>
        <begin position="403"/>
        <end position="420"/>
    </location>
</feature>
<reference evidence="5" key="1">
    <citation type="submission" date="2016-04" db="EMBL/GenBank/DDBJ databases">
        <authorList>
            <person name="Evans L.H."/>
            <person name="Alamgir A."/>
            <person name="Owens N."/>
            <person name="Weber N.D."/>
            <person name="Virtaneva K."/>
            <person name="Barbian K."/>
            <person name="Babar A."/>
            <person name="Rosenke K."/>
        </authorList>
    </citation>
    <scope>NUCLEOTIDE SEQUENCE [LARGE SCALE GENOMIC DNA]</scope>
    <source>
        <strain evidence="5">CBS 101.48</strain>
    </source>
</reference>
<evidence type="ECO:0000259" key="4">
    <source>
        <dbReference type="Pfam" id="PF08585"/>
    </source>
</evidence>
<feature type="region of interest" description="Disordered" evidence="3">
    <location>
        <begin position="171"/>
        <end position="428"/>
    </location>
</feature>
<feature type="compositionally biased region" description="Pro residues" evidence="3">
    <location>
        <begin position="376"/>
        <end position="385"/>
    </location>
</feature>
<dbReference type="Proteomes" id="UP000078561">
    <property type="component" value="Unassembled WGS sequence"/>
</dbReference>
<dbReference type="InterPro" id="IPR042470">
    <property type="entry name" value="RMI1_N_C_sf"/>
</dbReference>
<dbReference type="Pfam" id="PF08585">
    <property type="entry name" value="RMI1_N_C"/>
    <property type="match status" value="1"/>
</dbReference>
<dbReference type="EMBL" id="LT554852">
    <property type="protein sequence ID" value="SAM07761.1"/>
    <property type="molecule type" value="Genomic_DNA"/>
</dbReference>
<dbReference type="PANTHER" id="PTHR13681:SF24">
    <property type="entry name" value="TUDOR DOMAIN-CONTAINING PROTEIN 3"/>
    <property type="match status" value="1"/>
</dbReference>
<dbReference type="OrthoDB" id="434939at2759"/>
<dbReference type="SMART" id="SM01161">
    <property type="entry name" value="DUF1767"/>
    <property type="match status" value="1"/>
</dbReference>
<gene>
    <name evidence="5" type="primary">ABSGL_13418.1 scaffold 14161</name>
</gene>
<dbReference type="PANTHER" id="PTHR13681">
    <property type="entry name" value="SURVIVAL OF MOTOR NEURON-RELATED-SPLICING FACTOR 30-RELATED"/>
    <property type="match status" value="1"/>
</dbReference>
<dbReference type="GO" id="GO:0005634">
    <property type="term" value="C:nucleus"/>
    <property type="evidence" value="ECO:0007669"/>
    <property type="project" value="UniProtKB-SubCell"/>
</dbReference>
<protein>
    <recommendedName>
        <fullName evidence="4">RecQ mediated genome instability protein 1 OB-fold domain-containing protein</fullName>
    </recommendedName>
</protein>
<feature type="compositionally biased region" description="Polar residues" evidence="3">
    <location>
        <begin position="348"/>
        <end position="363"/>
    </location>
</feature>
<feature type="domain" description="RecQ mediated genome instability protein 1 OB-fold" evidence="4">
    <location>
        <begin position="90"/>
        <end position="167"/>
    </location>
</feature>
<feature type="compositionally biased region" description="Basic and acidic residues" evidence="3">
    <location>
        <begin position="317"/>
        <end position="344"/>
    </location>
</feature>
<evidence type="ECO:0000313" key="5">
    <source>
        <dbReference type="EMBL" id="SAM07761.1"/>
    </source>
</evidence>
<evidence type="ECO:0000256" key="3">
    <source>
        <dbReference type="SAM" id="MobiDB-lite"/>
    </source>
</evidence>
<dbReference type="InParanoid" id="A0A163MR65"/>
<evidence type="ECO:0000313" key="6">
    <source>
        <dbReference type="Proteomes" id="UP000078561"/>
    </source>
</evidence>
<dbReference type="Gene3D" id="2.40.50.770">
    <property type="entry name" value="RecQ-mediated genome instability protein Rmi1, C-terminal domain"/>
    <property type="match status" value="1"/>
</dbReference>
<dbReference type="OMA" id="IRMSMFS"/>
<feature type="compositionally biased region" description="Polar residues" evidence="3">
    <location>
        <begin position="248"/>
        <end position="259"/>
    </location>
</feature>
<dbReference type="STRING" id="4829.A0A163MR65"/>
<organism evidence="5">
    <name type="scientific">Absidia glauca</name>
    <name type="common">Pin mould</name>
    <dbReference type="NCBI Taxonomy" id="4829"/>
    <lineage>
        <taxon>Eukaryota</taxon>
        <taxon>Fungi</taxon>
        <taxon>Fungi incertae sedis</taxon>
        <taxon>Mucoromycota</taxon>
        <taxon>Mucoromycotina</taxon>
        <taxon>Mucoromycetes</taxon>
        <taxon>Mucorales</taxon>
        <taxon>Cunninghamellaceae</taxon>
        <taxon>Absidia</taxon>
    </lineage>
</organism>
<accession>A0A163MR65</accession>
<evidence type="ECO:0000256" key="2">
    <source>
        <dbReference type="ARBA" id="ARBA00023242"/>
    </source>
</evidence>
<comment type="subcellular location">
    <subcellularLocation>
        <location evidence="1">Nucleus</location>
    </subcellularLocation>
</comment>